<evidence type="ECO:0000313" key="4">
    <source>
        <dbReference type="Proteomes" id="UP000800041"/>
    </source>
</evidence>
<feature type="transmembrane region" description="Helical" evidence="2">
    <location>
        <begin position="307"/>
        <end position="331"/>
    </location>
</feature>
<feature type="transmembrane region" description="Helical" evidence="2">
    <location>
        <begin position="444"/>
        <end position="466"/>
    </location>
</feature>
<dbReference type="Proteomes" id="UP000800041">
    <property type="component" value="Unassembled WGS sequence"/>
</dbReference>
<keyword evidence="2" id="KW-1133">Transmembrane helix</keyword>
<organism evidence="3 4">
    <name type="scientific">Aulographum hederae CBS 113979</name>
    <dbReference type="NCBI Taxonomy" id="1176131"/>
    <lineage>
        <taxon>Eukaryota</taxon>
        <taxon>Fungi</taxon>
        <taxon>Dikarya</taxon>
        <taxon>Ascomycota</taxon>
        <taxon>Pezizomycotina</taxon>
        <taxon>Dothideomycetes</taxon>
        <taxon>Pleosporomycetidae</taxon>
        <taxon>Aulographales</taxon>
        <taxon>Aulographaceae</taxon>
    </lineage>
</organism>
<dbReference type="EMBL" id="ML977156">
    <property type="protein sequence ID" value="KAF1986503.1"/>
    <property type="molecule type" value="Genomic_DNA"/>
</dbReference>
<feature type="transmembrane region" description="Helical" evidence="2">
    <location>
        <begin position="276"/>
        <end position="295"/>
    </location>
</feature>
<keyword evidence="2" id="KW-0472">Membrane</keyword>
<evidence type="ECO:0000256" key="1">
    <source>
        <dbReference type="SAM" id="MobiDB-lite"/>
    </source>
</evidence>
<feature type="region of interest" description="Disordered" evidence="1">
    <location>
        <begin position="1"/>
        <end position="45"/>
    </location>
</feature>
<proteinExistence type="predicted"/>
<feature type="transmembrane region" description="Helical" evidence="2">
    <location>
        <begin position="380"/>
        <end position="400"/>
    </location>
</feature>
<feature type="transmembrane region" description="Helical" evidence="2">
    <location>
        <begin position="186"/>
        <end position="205"/>
    </location>
</feature>
<dbReference type="OrthoDB" id="28755at2759"/>
<feature type="transmembrane region" description="Helical" evidence="2">
    <location>
        <begin position="212"/>
        <end position="229"/>
    </location>
</feature>
<dbReference type="PANTHER" id="PTHR37490:SF1">
    <property type="entry name" value="GLYCOSYLTRANSFERASE 2-LIKE DOMAIN-CONTAINING PROTEIN"/>
    <property type="match status" value="1"/>
</dbReference>
<name>A0A6G1GZV5_9PEZI</name>
<protein>
    <submittedName>
        <fullName evidence="3">Uncharacterized protein</fullName>
    </submittedName>
</protein>
<dbReference type="AlphaFoldDB" id="A0A6G1GZV5"/>
<feature type="transmembrane region" description="Helical" evidence="2">
    <location>
        <begin position="156"/>
        <end position="180"/>
    </location>
</feature>
<keyword evidence="4" id="KW-1185">Reference proteome</keyword>
<feature type="compositionally biased region" description="Polar residues" evidence="1">
    <location>
        <begin position="1"/>
        <end position="12"/>
    </location>
</feature>
<gene>
    <name evidence="3" type="ORF">K402DRAFT_463445</name>
</gene>
<reference evidence="3" key="1">
    <citation type="journal article" date="2020" name="Stud. Mycol.">
        <title>101 Dothideomycetes genomes: a test case for predicting lifestyles and emergence of pathogens.</title>
        <authorList>
            <person name="Haridas S."/>
            <person name="Albert R."/>
            <person name="Binder M."/>
            <person name="Bloem J."/>
            <person name="Labutti K."/>
            <person name="Salamov A."/>
            <person name="Andreopoulos B."/>
            <person name="Baker S."/>
            <person name="Barry K."/>
            <person name="Bills G."/>
            <person name="Bluhm B."/>
            <person name="Cannon C."/>
            <person name="Castanera R."/>
            <person name="Culley D."/>
            <person name="Daum C."/>
            <person name="Ezra D."/>
            <person name="Gonzalez J."/>
            <person name="Henrissat B."/>
            <person name="Kuo A."/>
            <person name="Liang C."/>
            <person name="Lipzen A."/>
            <person name="Lutzoni F."/>
            <person name="Magnuson J."/>
            <person name="Mondo S."/>
            <person name="Nolan M."/>
            <person name="Ohm R."/>
            <person name="Pangilinan J."/>
            <person name="Park H.-J."/>
            <person name="Ramirez L."/>
            <person name="Alfaro M."/>
            <person name="Sun H."/>
            <person name="Tritt A."/>
            <person name="Yoshinaga Y."/>
            <person name="Zwiers L.-H."/>
            <person name="Turgeon B."/>
            <person name="Goodwin S."/>
            <person name="Spatafora J."/>
            <person name="Crous P."/>
            <person name="Grigoriev I."/>
        </authorList>
    </citation>
    <scope>NUCLEOTIDE SEQUENCE</scope>
    <source>
        <strain evidence="3">CBS 113979</strain>
    </source>
</reference>
<dbReference type="PANTHER" id="PTHR37490">
    <property type="entry name" value="EXPRESSED PROTEIN"/>
    <property type="match status" value="1"/>
</dbReference>
<keyword evidence="2" id="KW-0812">Transmembrane</keyword>
<feature type="compositionally biased region" description="Pro residues" evidence="1">
    <location>
        <begin position="27"/>
        <end position="42"/>
    </location>
</feature>
<sequence>METSYHHLSTSKPRSRRSGQWATGPPSLFPLPPPSSNMPDIPPQVLEASDGEEYDLERHGTRGQRSGLSQDHALGGLKPWLWTICAAIAAVSTKLVMVDCDWHFPAHLLWGWIFCAETWMLIGRSLEGNTGERKIWRTLFGMSGSSMKSKEGDTKWLWRTMEVVCAAVALPLLLQAVLHFPNLPTLATLSLLVFIVDSTAVQIFLPSFCTRCTVFRTAFAALACAAVLYDEYRLQVNGLVFGILSLTFLGLSKALNRRNAFEATVHTTVYMKTGTSATVLHMAFGVMTIWILLASDTLGDLVGFWNVPILVFIVNLLSGATALGLGLEVLLPQNSAHDVSTASSPLPSGFHGVYCTLFTGMAACLSILFTGRAYASSVQIFAFVVALVSLVDFGQLGQVFPLSHGYRSVGEPAASSDPPFSGSQLLSRVLPTSMKTFANDARSWLRRWIAVLILGMISVSWSLFILENFGVTSWTASTVHPNASLDLDFKPVSQLDIVISMYKEPAEDVKSIMSSLSTIPSIGSASPRLIIYNKNPDTDLDALKEATQAYQVIAAPNVGREGETYLRHIVESYDSNLAKHTIFLQADIHNPREFLPRVHDYFDPERTGMLSLGFSGNICDCHSCSDRWGWREYSSIVKDVYEEAYAHNDTTATCEKVLLSYKGQFIASGRRIRGVRKKLYEQLQSAMLDENSWAHGEDYLRGRKDTMDAPWFGYTMERLWSTLLQCSDEEVAWRCPTLLSGVRRGGGKGDCQCFDDV</sequence>
<evidence type="ECO:0000313" key="3">
    <source>
        <dbReference type="EMBL" id="KAF1986503.1"/>
    </source>
</evidence>
<feature type="transmembrane region" description="Helical" evidence="2">
    <location>
        <begin position="235"/>
        <end position="255"/>
    </location>
</feature>
<accession>A0A6G1GZV5</accession>
<evidence type="ECO:0000256" key="2">
    <source>
        <dbReference type="SAM" id="Phobius"/>
    </source>
</evidence>
<feature type="transmembrane region" description="Helical" evidence="2">
    <location>
        <begin position="352"/>
        <end position="374"/>
    </location>
</feature>